<keyword evidence="2" id="KW-0812">Transmembrane</keyword>
<accession>A0A2G5UN20</accession>
<feature type="transmembrane region" description="Helical" evidence="2">
    <location>
        <begin position="98"/>
        <end position="121"/>
    </location>
</feature>
<gene>
    <name evidence="3" type="primary">Cnig_chr_III.g8514</name>
    <name evidence="3" type="ORF">B9Z55_008514</name>
</gene>
<evidence type="ECO:0000313" key="4">
    <source>
        <dbReference type="Proteomes" id="UP000230233"/>
    </source>
</evidence>
<comment type="caution">
    <text evidence="3">The sequence shown here is derived from an EMBL/GenBank/DDBJ whole genome shotgun (WGS) entry which is preliminary data.</text>
</comment>
<dbReference type="AlphaFoldDB" id="A0A2G5UN20"/>
<feature type="region of interest" description="Disordered" evidence="1">
    <location>
        <begin position="131"/>
        <end position="180"/>
    </location>
</feature>
<dbReference type="EMBL" id="PDUG01000003">
    <property type="protein sequence ID" value="PIC40919.1"/>
    <property type="molecule type" value="Genomic_DNA"/>
</dbReference>
<name>A0A2G5UN20_9PELO</name>
<keyword evidence="2" id="KW-1133">Transmembrane helix</keyword>
<proteinExistence type="predicted"/>
<evidence type="ECO:0000313" key="3">
    <source>
        <dbReference type="EMBL" id="PIC40919.1"/>
    </source>
</evidence>
<reference evidence="4" key="1">
    <citation type="submission" date="2017-10" db="EMBL/GenBank/DDBJ databases">
        <title>Rapid genome shrinkage in a self-fertile nematode reveals novel sperm competition proteins.</title>
        <authorList>
            <person name="Yin D."/>
            <person name="Schwarz E.M."/>
            <person name="Thomas C.G."/>
            <person name="Felde R.L."/>
            <person name="Korf I.F."/>
            <person name="Cutter A.D."/>
            <person name="Schartner C.M."/>
            <person name="Ralston E.J."/>
            <person name="Meyer B.J."/>
            <person name="Haag E.S."/>
        </authorList>
    </citation>
    <scope>NUCLEOTIDE SEQUENCE [LARGE SCALE GENOMIC DNA]</scope>
    <source>
        <strain evidence="4">JU1422</strain>
    </source>
</reference>
<organism evidence="3 4">
    <name type="scientific">Caenorhabditis nigoni</name>
    <dbReference type="NCBI Taxonomy" id="1611254"/>
    <lineage>
        <taxon>Eukaryota</taxon>
        <taxon>Metazoa</taxon>
        <taxon>Ecdysozoa</taxon>
        <taxon>Nematoda</taxon>
        <taxon>Chromadorea</taxon>
        <taxon>Rhabditida</taxon>
        <taxon>Rhabditina</taxon>
        <taxon>Rhabditomorpha</taxon>
        <taxon>Rhabditoidea</taxon>
        <taxon>Rhabditidae</taxon>
        <taxon>Peloderinae</taxon>
        <taxon>Caenorhabditis</taxon>
    </lineage>
</organism>
<evidence type="ECO:0000256" key="2">
    <source>
        <dbReference type="SAM" id="Phobius"/>
    </source>
</evidence>
<sequence>MKIIESIQLSDTVDVFEQLFAWYLENQCPNKDCSAVYNRASKGCQERRYDQDPCGQGLKQSLDLYCNMDGGDKIKMCEGHRTTTTAITTTAQPFPKAMIVGVAVGGIIFLGILVGVVIYCIKKHKKAKNNMNNSGTTTAGTTNMSTATGGKTKVTTRTRTGTGTTTKKNANTGVGVTARY</sequence>
<evidence type="ECO:0000256" key="1">
    <source>
        <dbReference type="SAM" id="MobiDB-lite"/>
    </source>
</evidence>
<dbReference type="Proteomes" id="UP000230233">
    <property type="component" value="Chromosome III"/>
</dbReference>
<keyword evidence="4" id="KW-1185">Reference proteome</keyword>
<keyword evidence="2" id="KW-0472">Membrane</keyword>
<protein>
    <submittedName>
        <fullName evidence="3">Uncharacterized protein</fullName>
    </submittedName>
</protein>